<dbReference type="GO" id="GO:0016829">
    <property type="term" value="F:lyase activity"/>
    <property type="evidence" value="ECO:0007669"/>
    <property type="project" value="UniProtKB-KW"/>
</dbReference>
<accession>A0A7W2FMG7</accession>
<sequence length="173" mass="19725">MYHGPVVSLEQVLESRENRANKQREWVQTHSLPLVSFSINMMGEVKKNTIAQIAFNAGVEAIFAACDAAQLTIIRHECVEADSGYELLAAIYTHDVIRLKKRMIAIEEEHTLGRLFDIDVIPQNLQPISRQEVNRSPRRCLVCDSEAKLCARSRAHTKAQLINKMMEMTNDYQ</sequence>
<evidence type="ECO:0000313" key="5">
    <source>
        <dbReference type="EMBL" id="MBA5760729.1"/>
    </source>
</evidence>
<evidence type="ECO:0000256" key="2">
    <source>
        <dbReference type="ARBA" id="ARBA00022679"/>
    </source>
</evidence>
<name>A0A7W2FMG7_9VIBR</name>
<dbReference type="GO" id="GO:0050519">
    <property type="term" value="F:holo-citrate lyase synthase activity"/>
    <property type="evidence" value="ECO:0007669"/>
    <property type="project" value="UniProtKB-EC"/>
</dbReference>
<proteinExistence type="predicted"/>
<keyword evidence="2 5" id="KW-0808">Transferase</keyword>
<reference evidence="5 6" key="1">
    <citation type="submission" date="2020-07" db="EMBL/GenBank/DDBJ databases">
        <title>Vibrio marinisediminis sp. nov., isolated from marine sediment.</title>
        <authorList>
            <person name="Ji X."/>
        </authorList>
    </citation>
    <scope>NUCLEOTIDE SEQUENCE [LARGE SCALE GENOMIC DNA]</scope>
    <source>
        <strain evidence="5 6">404</strain>
    </source>
</reference>
<dbReference type="EMBL" id="JACFYF010000001">
    <property type="protein sequence ID" value="MBA5760729.1"/>
    <property type="molecule type" value="Genomic_DNA"/>
</dbReference>
<dbReference type="EC" id="2.7.7.61" evidence="1"/>
<dbReference type="Pfam" id="PF03802">
    <property type="entry name" value="CitX"/>
    <property type="match status" value="1"/>
</dbReference>
<protein>
    <recommendedName>
        <fullName evidence="1">citrate lyase holo-[acyl-carrier protein] synthase</fullName>
        <ecNumber evidence="1">2.7.7.61</ecNumber>
    </recommendedName>
</protein>
<evidence type="ECO:0000256" key="3">
    <source>
        <dbReference type="ARBA" id="ARBA00022695"/>
    </source>
</evidence>
<dbReference type="RefSeq" id="WP_182105323.1">
    <property type="nucleotide sequence ID" value="NZ_JACFYF010000001.1"/>
</dbReference>
<dbReference type="AlphaFoldDB" id="A0A7W2FMG7"/>
<evidence type="ECO:0000256" key="1">
    <source>
        <dbReference type="ARBA" id="ARBA00012524"/>
    </source>
</evidence>
<keyword evidence="3 5" id="KW-0548">Nucleotidyltransferase</keyword>
<evidence type="ECO:0000256" key="4">
    <source>
        <dbReference type="ARBA" id="ARBA00048574"/>
    </source>
</evidence>
<dbReference type="NCBIfam" id="TIGR03124">
    <property type="entry name" value="citrate_citX"/>
    <property type="match status" value="1"/>
</dbReference>
<comment type="catalytic activity">
    <reaction evidence="4">
        <text>apo-[citrate lyase ACP] + 2'-(5''-triphospho-alpha-D-ribosyl)-3'-dephospho-CoA = holo-[citrate lyase ACP] + diphosphate</text>
        <dbReference type="Rhea" id="RHEA:16333"/>
        <dbReference type="Rhea" id="RHEA-COMP:10157"/>
        <dbReference type="Rhea" id="RHEA-COMP:10158"/>
        <dbReference type="ChEBI" id="CHEBI:29999"/>
        <dbReference type="ChEBI" id="CHEBI:33019"/>
        <dbReference type="ChEBI" id="CHEBI:61378"/>
        <dbReference type="ChEBI" id="CHEBI:82683"/>
        <dbReference type="EC" id="2.7.7.61"/>
    </reaction>
</comment>
<dbReference type="GO" id="GO:0051191">
    <property type="term" value="P:prosthetic group biosynthetic process"/>
    <property type="evidence" value="ECO:0007669"/>
    <property type="project" value="InterPro"/>
</dbReference>
<dbReference type="InterPro" id="IPR005551">
    <property type="entry name" value="CitX"/>
</dbReference>
<evidence type="ECO:0000313" key="6">
    <source>
        <dbReference type="Proteomes" id="UP000571701"/>
    </source>
</evidence>
<comment type="caution">
    <text evidence="5">The sequence shown here is derived from an EMBL/GenBank/DDBJ whole genome shotgun (WGS) entry which is preliminary data.</text>
</comment>
<organism evidence="5 6">
    <name type="scientific">Vibrio marinisediminis</name>
    <dbReference type="NCBI Taxonomy" id="2758441"/>
    <lineage>
        <taxon>Bacteria</taxon>
        <taxon>Pseudomonadati</taxon>
        <taxon>Pseudomonadota</taxon>
        <taxon>Gammaproteobacteria</taxon>
        <taxon>Vibrionales</taxon>
        <taxon>Vibrionaceae</taxon>
        <taxon>Vibrio</taxon>
    </lineage>
</organism>
<dbReference type="Proteomes" id="UP000571701">
    <property type="component" value="Unassembled WGS sequence"/>
</dbReference>
<keyword evidence="6" id="KW-1185">Reference proteome</keyword>
<gene>
    <name evidence="5" type="primary">citX</name>
    <name evidence="5" type="ORF">H2O73_00070</name>
</gene>
<keyword evidence="5" id="KW-0456">Lyase</keyword>